<dbReference type="InterPro" id="IPR050955">
    <property type="entry name" value="Plant_Biomass_Hydrol_Est"/>
</dbReference>
<dbReference type="EMBL" id="BMDO01000004">
    <property type="protein sequence ID" value="GGI50619.1"/>
    <property type="molecule type" value="Genomic_DNA"/>
</dbReference>
<dbReference type="SUPFAM" id="SSF53474">
    <property type="entry name" value="alpha/beta-Hydrolases"/>
    <property type="match status" value="1"/>
</dbReference>
<dbReference type="Pfam" id="PF02230">
    <property type="entry name" value="Abhydrolase_2"/>
    <property type="match status" value="1"/>
</dbReference>
<evidence type="ECO:0000313" key="5">
    <source>
        <dbReference type="Proteomes" id="UP000662074"/>
    </source>
</evidence>
<comment type="caution">
    <text evidence="4">The sequence shown here is derived from an EMBL/GenBank/DDBJ whole genome shotgun (WGS) entry which is preliminary data.</text>
</comment>
<evidence type="ECO:0000313" key="4">
    <source>
        <dbReference type="EMBL" id="GGI50619.1"/>
    </source>
</evidence>
<keyword evidence="2" id="KW-1133">Transmembrane helix</keyword>
<dbReference type="PANTHER" id="PTHR43037:SF1">
    <property type="entry name" value="BLL1128 PROTEIN"/>
    <property type="match status" value="1"/>
</dbReference>
<proteinExistence type="predicted"/>
<reference evidence="4" key="1">
    <citation type="journal article" date="2014" name="Int. J. Syst. Evol. Microbiol.">
        <title>Complete genome sequence of Corynebacterium casei LMG S-19264T (=DSM 44701T), isolated from a smear-ripened cheese.</title>
        <authorList>
            <consortium name="US DOE Joint Genome Institute (JGI-PGF)"/>
            <person name="Walter F."/>
            <person name="Albersmeier A."/>
            <person name="Kalinowski J."/>
            <person name="Ruckert C."/>
        </authorList>
    </citation>
    <scope>NUCLEOTIDE SEQUENCE</scope>
    <source>
        <strain evidence="4">CCM 8711</strain>
    </source>
</reference>
<name>A0A917J8I8_9SPHI</name>
<keyword evidence="1" id="KW-0732">Signal</keyword>
<keyword evidence="2" id="KW-0472">Membrane</keyword>
<evidence type="ECO:0000256" key="2">
    <source>
        <dbReference type="SAM" id="Phobius"/>
    </source>
</evidence>
<organism evidence="4 5">
    <name type="scientific">Mucilaginibacter galii</name>
    <dbReference type="NCBI Taxonomy" id="2005073"/>
    <lineage>
        <taxon>Bacteria</taxon>
        <taxon>Pseudomonadati</taxon>
        <taxon>Bacteroidota</taxon>
        <taxon>Sphingobacteriia</taxon>
        <taxon>Sphingobacteriales</taxon>
        <taxon>Sphingobacteriaceae</taxon>
        <taxon>Mucilaginibacter</taxon>
    </lineage>
</organism>
<dbReference type="Gene3D" id="3.40.50.1820">
    <property type="entry name" value="alpha/beta hydrolase"/>
    <property type="match status" value="1"/>
</dbReference>
<sequence length="327" mass="37046">MKKNKQWYLILIGVFCIQTIYVACSVKRSDRGFSKIQKYSNTVLAEQYKKALLSTNNDVFVPFTYLSSDSHTIKYRLLSPAKVKSGESYPLVLVLHSSGQIGADNVSQLGVLAKLWATPGVREKYPAYVIAPQFPTRSSNYVSLNGSNILTSSPDSSLNSVLRLIDSLKEVLPVDKRKIYVIGFSMGASTAINSVSLRPDLFAAAVSISGIPEFKAIATLAKTPVWFIHGNADTENPITSDSLLYTQLQLKHAKEIRYWEINQLEHTIYPPLFMEHLIPQWLFRHKKQENQLLYAPHLQAHTCQHLNLKANDVFIKPNKYSYLFHRR</sequence>
<evidence type="ECO:0000256" key="1">
    <source>
        <dbReference type="ARBA" id="ARBA00022729"/>
    </source>
</evidence>
<dbReference type="PANTHER" id="PTHR43037">
    <property type="entry name" value="UNNAMED PRODUCT-RELATED"/>
    <property type="match status" value="1"/>
</dbReference>
<evidence type="ECO:0000259" key="3">
    <source>
        <dbReference type="Pfam" id="PF02230"/>
    </source>
</evidence>
<accession>A0A917J8I8</accession>
<keyword evidence="5" id="KW-1185">Reference proteome</keyword>
<dbReference type="RefSeq" id="WP_188415946.1">
    <property type="nucleotide sequence ID" value="NZ_BMDO01000004.1"/>
</dbReference>
<dbReference type="AlphaFoldDB" id="A0A917J8I8"/>
<dbReference type="Proteomes" id="UP000662074">
    <property type="component" value="Unassembled WGS sequence"/>
</dbReference>
<dbReference type="InterPro" id="IPR003140">
    <property type="entry name" value="PLipase/COase/thioEstase"/>
</dbReference>
<gene>
    <name evidence="4" type="ORF">GCM10011425_18310</name>
</gene>
<keyword evidence="2" id="KW-0812">Transmembrane</keyword>
<feature type="domain" description="Phospholipase/carboxylesterase/thioesterase" evidence="3">
    <location>
        <begin position="157"/>
        <end position="268"/>
    </location>
</feature>
<protein>
    <recommendedName>
        <fullName evidence="3">Phospholipase/carboxylesterase/thioesterase domain-containing protein</fullName>
    </recommendedName>
</protein>
<dbReference type="InterPro" id="IPR029058">
    <property type="entry name" value="AB_hydrolase_fold"/>
</dbReference>
<dbReference type="GO" id="GO:0016787">
    <property type="term" value="F:hydrolase activity"/>
    <property type="evidence" value="ECO:0007669"/>
    <property type="project" value="InterPro"/>
</dbReference>
<reference evidence="4" key="2">
    <citation type="submission" date="2020-09" db="EMBL/GenBank/DDBJ databases">
        <authorList>
            <person name="Sun Q."/>
            <person name="Sedlacek I."/>
        </authorList>
    </citation>
    <scope>NUCLEOTIDE SEQUENCE</scope>
    <source>
        <strain evidence="4">CCM 8711</strain>
    </source>
</reference>
<feature type="transmembrane region" description="Helical" evidence="2">
    <location>
        <begin position="6"/>
        <end position="26"/>
    </location>
</feature>